<sequence length="123" mass="13506">MLKGAVSIVSSVGTCACARHGPLFVPARRKNASSAALASRGRVTHALYLDTLALEIIQLHVRAAPVPMPLQRFIYDKVSGCRKCPELFRERDDTAVLYLATVPIWQGHYRAPGLIFRDVSFVG</sequence>
<name>A0A4C1U5K9_EUMVA</name>
<evidence type="ECO:0000313" key="2">
    <source>
        <dbReference type="Proteomes" id="UP000299102"/>
    </source>
</evidence>
<dbReference type="AlphaFoldDB" id="A0A4C1U5K9"/>
<protein>
    <submittedName>
        <fullName evidence="1">Uncharacterized protein</fullName>
    </submittedName>
</protein>
<dbReference type="Proteomes" id="UP000299102">
    <property type="component" value="Unassembled WGS sequence"/>
</dbReference>
<proteinExistence type="predicted"/>
<dbReference type="EMBL" id="BGZK01000130">
    <property type="protein sequence ID" value="GBP21642.1"/>
    <property type="molecule type" value="Genomic_DNA"/>
</dbReference>
<accession>A0A4C1U5K9</accession>
<evidence type="ECO:0000313" key="1">
    <source>
        <dbReference type="EMBL" id="GBP21642.1"/>
    </source>
</evidence>
<comment type="caution">
    <text evidence="1">The sequence shown here is derived from an EMBL/GenBank/DDBJ whole genome shotgun (WGS) entry which is preliminary data.</text>
</comment>
<reference evidence="1 2" key="1">
    <citation type="journal article" date="2019" name="Commun. Biol.">
        <title>The bagworm genome reveals a unique fibroin gene that provides high tensile strength.</title>
        <authorList>
            <person name="Kono N."/>
            <person name="Nakamura H."/>
            <person name="Ohtoshi R."/>
            <person name="Tomita M."/>
            <person name="Numata K."/>
            <person name="Arakawa K."/>
        </authorList>
    </citation>
    <scope>NUCLEOTIDE SEQUENCE [LARGE SCALE GENOMIC DNA]</scope>
</reference>
<keyword evidence="2" id="KW-1185">Reference proteome</keyword>
<organism evidence="1 2">
    <name type="scientific">Eumeta variegata</name>
    <name type="common">Bagworm moth</name>
    <name type="synonym">Eumeta japonica</name>
    <dbReference type="NCBI Taxonomy" id="151549"/>
    <lineage>
        <taxon>Eukaryota</taxon>
        <taxon>Metazoa</taxon>
        <taxon>Ecdysozoa</taxon>
        <taxon>Arthropoda</taxon>
        <taxon>Hexapoda</taxon>
        <taxon>Insecta</taxon>
        <taxon>Pterygota</taxon>
        <taxon>Neoptera</taxon>
        <taxon>Endopterygota</taxon>
        <taxon>Lepidoptera</taxon>
        <taxon>Glossata</taxon>
        <taxon>Ditrysia</taxon>
        <taxon>Tineoidea</taxon>
        <taxon>Psychidae</taxon>
        <taxon>Oiketicinae</taxon>
        <taxon>Eumeta</taxon>
    </lineage>
</organism>
<gene>
    <name evidence="1" type="ORF">EVAR_9827_1</name>
</gene>
<dbReference type="PROSITE" id="PS51257">
    <property type="entry name" value="PROKAR_LIPOPROTEIN"/>
    <property type="match status" value="1"/>
</dbReference>